<sequence>MFDSGGAYKIHALERQQSEFKYAAENNVLKVSWNPAENAKKYEITLYYDEK</sequence>
<evidence type="ECO:0000313" key="2">
    <source>
        <dbReference type="Proteomes" id="UP000789901"/>
    </source>
</evidence>
<comment type="caution">
    <text evidence="1">The sequence shown here is derived from an EMBL/GenBank/DDBJ whole genome shotgun (WGS) entry which is preliminary data.</text>
</comment>
<keyword evidence="2" id="KW-1185">Reference proteome</keyword>
<evidence type="ECO:0000313" key="1">
    <source>
        <dbReference type="EMBL" id="CAG8840444.1"/>
    </source>
</evidence>
<dbReference type="Proteomes" id="UP000789901">
    <property type="component" value="Unassembled WGS sequence"/>
</dbReference>
<accession>A0ABN7WTI9</accession>
<gene>
    <name evidence="1" type="ORF">GMARGA_LOCUS34916</name>
</gene>
<organism evidence="1 2">
    <name type="scientific">Gigaspora margarita</name>
    <dbReference type="NCBI Taxonomy" id="4874"/>
    <lineage>
        <taxon>Eukaryota</taxon>
        <taxon>Fungi</taxon>
        <taxon>Fungi incertae sedis</taxon>
        <taxon>Mucoromycota</taxon>
        <taxon>Glomeromycotina</taxon>
        <taxon>Glomeromycetes</taxon>
        <taxon>Diversisporales</taxon>
        <taxon>Gigasporaceae</taxon>
        <taxon>Gigaspora</taxon>
    </lineage>
</organism>
<dbReference type="EMBL" id="CAJVQB010062883">
    <property type="protein sequence ID" value="CAG8840444.1"/>
    <property type="molecule type" value="Genomic_DNA"/>
</dbReference>
<name>A0ABN7WTI9_GIGMA</name>
<feature type="non-terminal residue" evidence="1">
    <location>
        <position position="51"/>
    </location>
</feature>
<reference evidence="1 2" key="1">
    <citation type="submission" date="2021-06" db="EMBL/GenBank/DDBJ databases">
        <authorList>
            <person name="Kallberg Y."/>
            <person name="Tangrot J."/>
            <person name="Rosling A."/>
        </authorList>
    </citation>
    <scope>NUCLEOTIDE SEQUENCE [LARGE SCALE GENOMIC DNA]</scope>
    <source>
        <strain evidence="1 2">120-4 pot B 10/14</strain>
    </source>
</reference>
<proteinExistence type="predicted"/>
<protein>
    <submittedName>
        <fullName evidence="1">43918_t:CDS:1</fullName>
    </submittedName>
</protein>